<evidence type="ECO:0000259" key="2">
    <source>
        <dbReference type="Pfam" id="PF00496"/>
    </source>
</evidence>
<accession>A0ABU0XA87</accession>
<dbReference type="Gene3D" id="3.40.190.10">
    <property type="entry name" value="Periplasmic binding protein-like II"/>
    <property type="match status" value="1"/>
</dbReference>
<protein>
    <submittedName>
        <fullName evidence="3">ABC transporter substrate-binding protein</fullName>
    </submittedName>
</protein>
<comment type="caution">
    <text evidence="3">The sequence shown here is derived from an EMBL/GenBank/DDBJ whole genome shotgun (WGS) entry which is preliminary data.</text>
</comment>
<dbReference type="EMBL" id="NSDM01000026">
    <property type="protein sequence ID" value="MDQ2588957.1"/>
    <property type="molecule type" value="Genomic_DNA"/>
</dbReference>
<evidence type="ECO:0000313" key="3">
    <source>
        <dbReference type="EMBL" id="MDQ2588957.1"/>
    </source>
</evidence>
<sequence>MSRHRLRQVSRTALALATATALAAGCGSADDRGAPAAVPDTLRYVTVGAAASATNDPHGGILNQSDLARFALVYDVLAKPGADGGTELRLAESITPDAALTRWTVTLRPGATFTGGKPVTAADVLFSLRRIHGKSAENFGRMTMFDLDASRVVDDSTVELVTTKPYAEVPRALESVTFVVPDGTTDFTRPVPGSGPFTQVEGTPEAAVLERNDGWWGPAPALRRVEVRAVIDPQARAQAVLTGQADVAIGVNPATAEQVKGNADYAVVHREAITLYPFVMRLDQAPFDDVRVREAIKLAADRDALVDKVFLGYGKAGGDLITPADPISPDLPARTRDVTRARDLLAQAGHAGGLNLTLHTTTSYPGMDTAALLFAEQLREIGVTAEVETAPPDTYWTEVWGRQPFYVGFFGGIPFLDVARVSLLSDAPTNETGWKRPEWDAGFDAALATADPAERTKRLGQLQTALRDEGGYVVWGAGDGLDLVRAGVEGLPTGPGFESSFIERTRLTR</sequence>
<evidence type="ECO:0000256" key="1">
    <source>
        <dbReference type="SAM" id="SignalP"/>
    </source>
</evidence>
<dbReference type="PROSITE" id="PS51257">
    <property type="entry name" value="PROKAR_LIPOPROTEIN"/>
    <property type="match status" value="1"/>
</dbReference>
<name>A0ABU0XA87_9PSEU</name>
<dbReference type="InterPro" id="IPR039424">
    <property type="entry name" value="SBP_5"/>
</dbReference>
<gene>
    <name evidence="3" type="ORF">CKY47_34450</name>
</gene>
<dbReference type="CDD" id="cd08503">
    <property type="entry name" value="PBP2_NikA_DppA_OppA_like_17"/>
    <property type="match status" value="1"/>
</dbReference>
<dbReference type="PANTHER" id="PTHR30290">
    <property type="entry name" value="PERIPLASMIC BINDING COMPONENT OF ABC TRANSPORTER"/>
    <property type="match status" value="1"/>
</dbReference>
<dbReference type="Proteomes" id="UP001225605">
    <property type="component" value="Unassembled WGS sequence"/>
</dbReference>
<keyword evidence="4" id="KW-1185">Reference proteome</keyword>
<organism evidence="3 4">
    <name type="scientific">Saccharothrix yanglingensis</name>
    <dbReference type="NCBI Taxonomy" id="659496"/>
    <lineage>
        <taxon>Bacteria</taxon>
        <taxon>Bacillati</taxon>
        <taxon>Actinomycetota</taxon>
        <taxon>Actinomycetes</taxon>
        <taxon>Pseudonocardiales</taxon>
        <taxon>Pseudonocardiaceae</taxon>
        <taxon>Saccharothrix</taxon>
    </lineage>
</organism>
<dbReference type="InterPro" id="IPR000914">
    <property type="entry name" value="SBP_5_dom"/>
</dbReference>
<proteinExistence type="predicted"/>
<dbReference type="Gene3D" id="3.10.105.10">
    <property type="entry name" value="Dipeptide-binding Protein, Domain 3"/>
    <property type="match status" value="1"/>
</dbReference>
<reference evidence="3 4" key="1">
    <citation type="submission" date="2017-06" db="EMBL/GenBank/DDBJ databases">
        <title>Cultured bacterium strain Saccharothrix yanglingensis Hhs.015.</title>
        <authorList>
            <person name="Xia Y."/>
        </authorList>
    </citation>
    <scope>NUCLEOTIDE SEQUENCE [LARGE SCALE GENOMIC DNA]</scope>
    <source>
        <strain evidence="3 4">Hhs.015</strain>
    </source>
</reference>
<dbReference type="PANTHER" id="PTHR30290:SF65">
    <property type="entry name" value="MONOACYL PHOSPHATIDYLINOSITOL TETRAMANNOSIDE-BINDING PROTEIN LPQW-RELATED"/>
    <property type="match status" value="1"/>
</dbReference>
<evidence type="ECO:0000313" key="4">
    <source>
        <dbReference type="Proteomes" id="UP001225605"/>
    </source>
</evidence>
<dbReference type="SUPFAM" id="SSF53850">
    <property type="entry name" value="Periplasmic binding protein-like II"/>
    <property type="match status" value="1"/>
</dbReference>
<dbReference type="InterPro" id="IPR030678">
    <property type="entry name" value="Peptide/Ni-bd"/>
</dbReference>
<dbReference type="Pfam" id="PF00496">
    <property type="entry name" value="SBP_bac_5"/>
    <property type="match status" value="1"/>
</dbReference>
<feature type="domain" description="Solute-binding protein family 5" evidence="2">
    <location>
        <begin position="89"/>
        <end position="408"/>
    </location>
</feature>
<dbReference type="PIRSF" id="PIRSF002741">
    <property type="entry name" value="MppA"/>
    <property type="match status" value="1"/>
</dbReference>
<keyword evidence="1" id="KW-0732">Signal</keyword>
<feature type="chain" id="PRO_5045215354" evidence="1">
    <location>
        <begin position="24"/>
        <end position="509"/>
    </location>
</feature>
<feature type="signal peptide" evidence="1">
    <location>
        <begin position="1"/>
        <end position="23"/>
    </location>
</feature>